<dbReference type="InterPro" id="IPR051678">
    <property type="entry name" value="AGP_Transferase"/>
</dbReference>
<dbReference type="RefSeq" id="WP_322936784.1">
    <property type="nucleotide sequence ID" value="NZ_CP141059.1"/>
</dbReference>
<evidence type="ECO:0000259" key="1">
    <source>
        <dbReference type="Pfam" id="PF01636"/>
    </source>
</evidence>
<dbReference type="InterPro" id="IPR041726">
    <property type="entry name" value="ACAD10_11_N"/>
</dbReference>
<sequence>MSVTELSSRFQEFLRARSDDPESVHVTDVQALSGGWSRVMYVVTVEDQGAQSKYVYRSDPDAVDIQIPTSRSDEWDVLTALDGLDEVSIPKPLWFDSEGTDFGRPAIVMAHVECESLLSIARRSEPDAFPFMAERIAELLGSLHCVIPEQLPPQLGCYPDWDTYISSRAALWREAEPPGLAPDPFLRLVASWLDANRPEPVPLGLVHGDFHPANVIVTNDDEYMAVDWELAHVGDPREDLGWMALAAGVQPPDLVGSDPDFYATYCKAANLPVEAIDEKTLMYFVALGSTDCYLASLERLGRVSTGESRTVGSAYMAKVSPGMARVIFTAMQRHDQLSRG</sequence>
<dbReference type="PANTHER" id="PTHR21310">
    <property type="entry name" value="AMINOGLYCOSIDE PHOSPHOTRANSFERASE-RELATED-RELATED"/>
    <property type="match status" value="1"/>
</dbReference>
<dbReference type="PANTHER" id="PTHR21310:SF57">
    <property type="entry name" value="BLR2944 PROTEIN"/>
    <property type="match status" value="1"/>
</dbReference>
<dbReference type="SUPFAM" id="SSF56112">
    <property type="entry name" value="Protein kinase-like (PK-like)"/>
    <property type="match status" value="1"/>
</dbReference>
<dbReference type="Gene3D" id="3.30.200.20">
    <property type="entry name" value="Phosphorylase Kinase, domain 1"/>
    <property type="match status" value="1"/>
</dbReference>
<evidence type="ECO:0000313" key="2">
    <source>
        <dbReference type="EMBL" id="WQQ25372.1"/>
    </source>
</evidence>
<gene>
    <name evidence="2" type="ORF">SHK19_15545</name>
</gene>
<keyword evidence="3" id="KW-1185">Reference proteome</keyword>
<dbReference type="Pfam" id="PF01636">
    <property type="entry name" value="APH"/>
    <property type="match status" value="1"/>
</dbReference>
<dbReference type="Proteomes" id="UP001327225">
    <property type="component" value="Chromosome"/>
</dbReference>
<dbReference type="InterPro" id="IPR011009">
    <property type="entry name" value="Kinase-like_dom_sf"/>
</dbReference>
<organism evidence="2 3">
    <name type="scientific">Nocardioides bizhenqiangii</name>
    <dbReference type="NCBI Taxonomy" id="3095076"/>
    <lineage>
        <taxon>Bacteria</taxon>
        <taxon>Bacillati</taxon>
        <taxon>Actinomycetota</taxon>
        <taxon>Actinomycetes</taxon>
        <taxon>Propionibacteriales</taxon>
        <taxon>Nocardioidaceae</taxon>
        <taxon>Nocardioides</taxon>
    </lineage>
</organism>
<feature type="domain" description="Aminoglycoside phosphotransferase" evidence="1">
    <location>
        <begin position="28"/>
        <end position="253"/>
    </location>
</feature>
<dbReference type="InterPro" id="IPR002575">
    <property type="entry name" value="Aminoglycoside_PTrfase"/>
</dbReference>
<name>A0ABZ0ZM92_9ACTN</name>
<protein>
    <submittedName>
        <fullName evidence="2">Phosphotransferase family protein</fullName>
    </submittedName>
</protein>
<evidence type="ECO:0000313" key="3">
    <source>
        <dbReference type="Proteomes" id="UP001327225"/>
    </source>
</evidence>
<proteinExistence type="predicted"/>
<reference evidence="3" key="1">
    <citation type="submission" date="2023-12" db="EMBL/GenBank/DDBJ databases">
        <title>Novel species in genus Nocardioides.</title>
        <authorList>
            <person name="Zhou H."/>
        </authorList>
    </citation>
    <scope>NUCLEOTIDE SEQUENCE [LARGE SCALE GENOMIC DNA]</scope>
    <source>
        <strain evidence="3">HM61</strain>
    </source>
</reference>
<dbReference type="Gene3D" id="3.90.1200.10">
    <property type="match status" value="1"/>
</dbReference>
<accession>A0ABZ0ZM92</accession>
<dbReference type="EMBL" id="CP141059">
    <property type="protein sequence ID" value="WQQ25372.1"/>
    <property type="molecule type" value="Genomic_DNA"/>
</dbReference>
<dbReference type="CDD" id="cd05154">
    <property type="entry name" value="ACAD10_11_N-like"/>
    <property type="match status" value="1"/>
</dbReference>